<gene>
    <name evidence="1" type="ORF">LAMO00422_LOCUS1307</name>
</gene>
<accession>A0A7S0GQJ4</accession>
<organism evidence="1">
    <name type="scientific">Amorphochlora amoebiformis</name>
    <dbReference type="NCBI Taxonomy" id="1561963"/>
    <lineage>
        <taxon>Eukaryota</taxon>
        <taxon>Sar</taxon>
        <taxon>Rhizaria</taxon>
        <taxon>Cercozoa</taxon>
        <taxon>Chlorarachniophyceae</taxon>
        <taxon>Amorphochlora</taxon>
    </lineage>
</organism>
<dbReference type="AlphaFoldDB" id="A0A7S0GQJ4"/>
<name>A0A7S0GQJ4_9EUKA</name>
<dbReference type="EMBL" id="HBEM01001825">
    <property type="protein sequence ID" value="CAD8430673.1"/>
    <property type="molecule type" value="Transcribed_RNA"/>
</dbReference>
<protein>
    <submittedName>
        <fullName evidence="1">Uncharacterized protein</fullName>
    </submittedName>
</protein>
<evidence type="ECO:0000313" key="1">
    <source>
        <dbReference type="EMBL" id="CAD8430673.1"/>
    </source>
</evidence>
<reference evidence="1" key="1">
    <citation type="submission" date="2021-01" db="EMBL/GenBank/DDBJ databases">
        <authorList>
            <person name="Corre E."/>
            <person name="Pelletier E."/>
            <person name="Niang G."/>
            <person name="Scheremetjew M."/>
            <person name="Finn R."/>
            <person name="Kale V."/>
            <person name="Holt S."/>
            <person name="Cochrane G."/>
            <person name="Meng A."/>
            <person name="Brown T."/>
            <person name="Cohen L."/>
        </authorList>
    </citation>
    <scope>NUCLEOTIDE SEQUENCE</scope>
    <source>
        <strain evidence="1">CCMP2058</strain>
    </source>
</reference>
<sequence length="127" mass="13812">MAGCPVRHAVDPKLESMMMEYGALLPNCSQTRDALSSCRVRVAEASGVRRALWDFGIGRGHCLSESEELQRCQGERKSASQALMSKCSGEKGSLKGTYTRCLAQNKGKEECYAILEVFLGCAKKMAG</sequence>
<proteinExistence type="predicted"/>